<gene>
    <name evidence="1" type="ORF">Slati_1777800</name>
</gene>
<protein>
    <submittedName>
        <fullName evidence="1">Uncharacterized protein</fullName>
    </submittedName>
</protein>
<proteinExistence type="predicted"/>
<organism evidence="1">
    <name type="scientific">Sesamum latifolium</name>
    <dbReference type="NCBI Taxonomy" id="2727402"/>
    <lineage>
        <taxon>Eukaryota</taxon>
        <taxon>Viridiplantae</taxon>
        <taxon>Streptophyta</taxon>
        <taxon>Embryophyta</taxon>
        <taxon>Tracheophyta</taxon>
        <taxon>Spermatophyta</taxon>
        <taxon>Magnoliopsida</taxon>
        <taxon>eudicotyledons</taxon>
        <taxon>Gunneridae</taxon>
        <taxon>Pentapetalae</taxon>
        <taxon>asterids</taxon>
        <taxon>lamiids</taxon>
        <taxon>Lamiales</taxon>
        <taxon>Pedaliaceae</taxon>
        <taxon>Sesamum</taxon>
    </lineage>
</organism>
<reference evidence="1" key="2">
    <citation type="journal article" date="2024" name="Plant">
        <title>Genomic evolution and insights into agronomic trait innovations of Sesamum species.</title>
        <authorList>
            <person name="Miao H."/>
            <person name="Wang L."/>
            <person name="Qu L."/>
            <person name="Liu H."/>
            <person name="Sun Y."/>
            <person name="Le M."/>
            <person name="Wang Q."/>
            <person name="Wei S."/>
            <person name="Zheng Y."/>
            <person name="Lin W."/>
            <person name="Duan Y."/>
            <person name="Cao H."/>
            <person name="Xiong S."/>
            <person name="Wang X."/>
            <person name="Wei L."/>
            <person name="Li C."/>
            <person name="Ma Q."/>
            <person name="Ju M."/>
            <person name="Zhao R."/>
            <person name="Li G."/>
            <person name="Mu C."/>
            <person name="Tian Q."/>
            <person name="Mei H."/>
            <person name="Zhang T."/>
            <person name="Gao T."/>
            <person name="Zhang H."/>
        </authorList>
    </citation>
    <scope>NUCLEOTIDE SEQUENCE</scope>
    <source>
        <strain evidence="1">KEN1</strain>
    </source>
</reference>
<name>A0AAW2WY24_9LAMI</name>
<dbReference type="EMBL" id="JACGWN010000006">
    <property type="protein sequence ID" value="KAL0446499.1"/>
    <property type="molecule type" value="Genomic_DNA"/>
</dbReference>
<evidence type="ECO:0000313" key="1">
    <source>
        <dbReference type="EMBL" id="KAL0446499.1"/>
    </source>
</evidence>
<accession>A0AAW2WY24</accession>
<comment type="caution">
    <text evidence="1">The sequence shown here is derived from an EMBL/GenBank/DDBJ whole genome shotgun (WGS) entry which is preliminary data.</text>
</comment>
<reference evidence="1" key="1">
    <citation type="submission" date="2020-06" db="EMBL/GenBank/DDBJ databases">
        <authorList>
            <person name="Li T."/>
            <person name="Hu X."/>
            <person name="Zhang T."/>
            <person name="Song X."/>
            <person name="Zhang H."/>
            <person name="Dai N."/>
            <person name="Sheng W."/>
            <person name="Hou X."/>
            <person name="Wei L."/>
        </authorList>
    </citation>
    <scope>NUCLEOTIDE SEQUENCE</scope>
    <source>
        <strain evidence="1">KEN1</strain>
        <tissue evidence="1">Leaf</tissue>
    </source>
</reference>
<dbReference type="AlphaFoldDB" id="A0AAW2WY24"/>
<sequence>MSLTWAMNMSMRSLRERGGVRSGVPKVLRRPSVAMALDVGGEHHGGRGAPLSRYMNIVCVFRGTRTYLEEDWIAFCS</sequence>